<gene>
    <name evidence="9" type="primary">ABSGL_09080.1 scaffold 10677</name>
</gene>
<dbReference type="OMA" id="VVCANSS"/>
<feature type="transmembrane region" description="Helical" evidence="7">
    <location>
        <begin position="5"/>
        <end position="26"/>
    </location>
</feature>
<name>A0A168PZS6_ABSGL</name>
<evidence type="ECO:0000256" key="5">
    <source>
        <dbReference type="ARBA" id="ARBA00022833"/>
    </source>
</evidence>
<dbReference type="GO" id="GO:0005615">
    <property type="term" value="C:extracellular space"/>
    <property type="evidence" value="ECO:0007669"/>
    <property type="project" value="TreeGrafter"/>
</dbReference>
<feature type="domain" description="Sphingomyelin phosphodiesterase C-terminal" evidence="8">
    <location>
        <begin position="396"/>
        <end position="478"/>
    </location>
</feature>
<dbReference type="GO" id="GO:0006798">
    <property type="term" value="P:polyphosphate catabolic process"/>
    <property type="evidence" value="ECO:0007669"/>
    <property type="project" value="TreeGrafter"/>
</dbReference>
<dbReference type="GO" id="GO:0008081">
    <property type="term" value="F:phosphoric diester hydrolase activity"/>
    <property type="evidence" value="ECO:0007669"/>
    <property type="project" value="TreeGrafter"/>
</dbReference>
<evidence type="ECO:0000259" key="8">
    <source>
        <dbReference type="Pfam" id="PF19272"/>
    </source>
</evidence>
<evidence type="ECO:0000256" key="7">
    <source>
        <dbReference type="SAM" id="Phobius"/>
    </source>
</evidence>
<evidence type="ECO:0000313" key="10">
    <source>
        <dbReference type="Proteomes" id="UP000078561"/>
    </source>
</evidence>
<keyword evidence="7" id="KW-0812">Transmembrane</keyword>
<dbReference type="SUPFAM" id="SSF56300">
    <property type="entry name" value="Metallo-dependent phosphatases"/>
    <property type="match status" value="1"/>
</dbReference>
<dbReference type="OrthoDB" id="348678at2759"/>
<keyword evidence="4" id="KW-0378">Hydrolase</keyword>
<dbReference type="CDD" id="cd00842">
    <property type="entry name" value="MPP_ASMase"/>
    <property type="match status" value="1"/>
</dbReference>
<dbReference type="Gene3D" id="3.60.21.10">
    <property type="match status" value="1"/>
</dbReference>
<dbReference type="InterPro" id="IPR045473">
    <property type="entry name" value="ASM_C"/>
</dbReference>
<dbReference type="GO" id="GO:0000324">
    <property type="term" value="C:fungal-type vacuole"/>
    <property type="evidence" value="ECO:0007669"/>
    <property type="project" value="TreeGrafter"/>
</dbReference>
<keyword evidence="10" id="KW-1185">Reference proteome</keyword>
<dbReference type="GO" id="GO:0000298">
    <property type="term" value="F:endopolyphosphatase activity"/>
    <property type="evidence" value="ECO:0007669"/>
    <property type="project" value="TreeGrafter"/>
</dbReference>
<dbReference type="AlphaFoldDB" id="A0A168PZS6"/>
<proteinExistence type="predicted"/>
<dbReference type="GO" id="GO:0004309">
    <property type="term" value="F:exopolyphosphatase activity"/>
    <property type="evidence" value="ECO:0007669"/>
    <property type="project" value="TreeGrafter"/>
</dbReference>
<comment type="cofactor">
    <cofactor evidence="1">
        <name>Zn(2+)</name>
        <dbReference type="ChEBI" id="CHEBI:29105"/>
    </cofactor>
</comment>
<evidence type="ECO:0000256" key="6">
    <source>
        <dbReference type="ARBA" id="ARBA00023180"/>
    </source>
</evidence>
<dbReference type="EMBL" id="LT554074">
    <property type="protein sequence ID" value="SAM03262.1"/>
    <property type="molecule type" value="Genomic_DNA"/>
</dbReference>
<keyword evidence="6" id="KW-0325">Glycoprotein</keyword>
<dbReference type="Pfam" id="PF19272">
    <property type="entry name" value="ASMase_C"/>
    <property type="match status" value="1"/>
</dbReference>
<evidence type="ECO:0000256" key="4">
    <source>
        <dbReference type="ARBA" id="ARBA00022801"/>
    </source>
</evidence>
<dbReference type="InParanoid" id="A0A168PZS6"/>
<dbReference type="FunCoup" id="A0A168PZS6">
    <property type="interactions" value="85"/>
</dbReference>
<dbReference type="PANTHER" id="PTHR10340:SF55">
    <property type="entry name" value="ENDOPOLYPHOSPHATASE"/>
    <property type="match status" value="1"/>
</dbReference>
<keyword evidence="7" id="KW-1133">Transmembrane helix</keyword>
<dbReference type="InterPro" id="IPR029052">
    <property type="entry name" value="Metallo-depent_PP-like"/>
</dbReference>
<sequence>MLKWIYVGVALIMMVSLTLNWCYQILSVTPGDGNDGIRLNTTEYGYFLHLTDVHLDTHYVPGATIKSSCHSLPESSNHGPVSGYFGHSTCDTPTALAQKTLDWVATEWKDKLDFVVWTGDNARHDWDKSMERNRSDVYESNRIMVNMVREALGAIPVVPSLGNNDVIPHNEINLGRHGNNDTDRLLQFYLDLWQPWVPEDQQQDFLKYGAFVADVGPGLRALSLNSMYFIKKNKAMQGCRKPGGARQHMDWFKQQLVKAQLDGYKVLVLGHVPPSEDNYRFSCLETYTHISAVYSDVIIGHLYGHLNKDHFLLYDTSRPRLRTSDISNNRHQQQQQQQQHSMMAKLKVPKFAKQLHTMYASIHPRPKQLGQLSSFATLPEKSPVVAIQVTPSVLPKYYPTVRLYRYTKKRGQIKLMGYDQYFANISAWEQSTVHNYELLYSTDLYGMKDLSPLGFYDLAKRMIDLRNKKSRRLWKTFVNNIFIHTRMID</sequence>
<keyword evidence="5" id="KW-0862">Zinc</keyword>
<dbReference type="InterPro" id="IPR041805">
    <property type="entry name" value="ASMase/PPN1_MPP"/>
</dbReference>
<accession>A0A168PZS6</accession>
<keyword evidence="7" id="KW-0472">Membrane</keyword>
<protein>
    <recommendedName>
        <fullName evidence="8">Sphingomyelin phosphodiesterase C-terminal domain-containing protein</fullName>
    </recommendedName>
</protein>
<reference evidence="9" key="1">
    <citation type="submission" date="2016-04" db="EMBL/GenBank/DDBJ databases">
        <authorList>
            <person name="Evans L.H."/>
            <person name="Alamgir A."/>
            <person name="Owens N."/>
            <person name="Weber N.D."/>
            <person name="Virtaneva K."/>
            <person name="Barbian K."/>
            <person name="Babar A."/>
            <person name="Rosenke K."/>
        </authorList>
    </citation>
    <scope>NUCLEOTIDE SEQUENCE [LARGE SCALE GENOMIC DNA]</scope>
    <source>
        <strain evidence="9">CBS 101.48</strain>
    </source>
</reference>
<dbReference type="PANTHER" id="PTHR10340">
    <property type="entry name" value="SPHINGOMYELIN PHOSPHODIESTERASE"/>
    <property type="match status" value="1"/>
</dbReference>
<keyword evidence="2" id="KW-0479">Metal-binding</keyword>
<evidence type="ECO:0000256" key="2">
    <source>
        <dbReference type="ARBA" id="ARBA00022723"/>
    </source>
</evidence>
<dbReference type="GO" id="GO:0046872">
    <property type="term" value="F:metal ion binding"/>
    <property type="evidence" value="ECO:0007669"/>
    <property type="project" value="UniProtKB-KW"/>
</dbReference>
<dbReference type="STRING" id="4829.A0A168PZS6"/>
<evidence type="ECO:0000313" key="9">
    <source>
        <dbReference type="EMBL" id="SAM03262.1"/>
    </source>
</evidence>
<organism evidence="9">
    <name type="scientific">Absidia glauca</name>
    <name type="common">Pin mould</name>
    <dbReference type="NCBI Taxonomy" id="4829"/>
    <lineage>
        <taxon>Eukaryota</taxon>
        <taxon>Fungi</taxon>
        <taxon>Fungi incertae sedis</taxon>
        <taxon>Mucoromycota</taxon>
        <taxon>Mucoromycotina</taxon>
        <taxon>Mucoromycetes</taxon>
        <taxon>Mucorales</taxon>
        <taxon>Cunninghamellaceae</taxon>
        <taxon>Absidia</taxon>
    </lineage>
</organism>
<dbReference type="Proteomes" id="UP000078561">
    <property type="component" value="Unassembled WGS sequence"/>
</dbReference>
<keyword evidence="3" id="KW-0732">Signal</keyword>
<evidence type="ECO:0000256" key="3">
    <source>
        <dbReference type="ARBA" id="ARBA00022729"/>
    </source>
</evidence>
<evidence type="ECO:0000256" key="1">
    <source>
        <dbReference type="ARBA" id="ARBA00001947"/>
    </source>
</evidence>